<gene>
    <name evidence="1" type="ORF">CEXT_65061</name>
</gene>
<sequence>MDNWERRKKKRWMASEKKNSSILSLKLGDFLRVQKSVEIPGDSGSMDPWRRRPKNAPRYLVTGLLMPRHAA</sequence>
<evidence type="ECO:0000313" key="1">
    <source>
        <dbReference type="EMBL" id="GIY81381.1"/>
    </source>
</evidence>
<name>A0AAV4WEU7_CAEEX</name>
<dbReference type="EMBL" id="BPLR01016114">
    <property type="protein sequence ID" value="GIY81381.1"/>
    <property type="molecule type" value="Genomic_DNA"/>
</dbReference>
<keyword evidence="2" id="KW-1185">Reference proteome</keyword>
<comment type="caution">
    <text evidence="1">The sequence shown here is derived from an EMBL/GenBank/DDBJ whole genome shotgun (WGS) entry which is preliminary data.</text>
</comment>
<proteinExistence type="predicted"/>
<accession>A0AAV4WEU7</accession>
<dbReference type="AlphaFoldDB" id="A0AAV4WEU7"/>
<evidence type="ECO:0000313" key="2">
    <source>
        <dbReference type="Proteomes" id="UP001054945"/>
    </source>
</evidence>
<dbReference type="Proteomes" id="UP001054945">
    <property type="component" value="Unassembled WGS sequence"/>
</dbReference>
<protein>
    <submittedName>
        <fullName evidence="1">Uncharacterized protein</fullName>
    </submittedName>
</protein>
<reference evidence="1 2" key="1">
    <citation type="submission" date="2021-06" db="EMBL/GenBank/DDBJ databases">
        <title>Caerostris extrusa draft genome.</title>
        <authorList>
            <person name="Kono N."/>
            <person name="Arakawa K."/>
        </authorList>
    </citation>
    <scope>NUCLEOTIDE SEQUENCE [LARGE SCALE GENOMIC DNA]</scope>
</reference>
<organism evidence="1 2">
    <name type="scientific">Caerostris extrusa</name>
    <name type="common">Bark spider</name>
    <name type="synonym">Caerostris bankana</name>
    <dbReference type="NCBI Taxonomy" id="172846"/>
    <lineage>
        <taxon>Eukaryota</taxon>
        <taxon>Metazoa</taxon>
        <taxon>Ecdysozoa</taxon>
        <taxon>Arthropoda</taxon>
        <taxon>Chelicerata</taxon>
        <taxon>Arachnida</taxon>
        <taxon>Araneae</taxon>
        <taxon>Araneomorphae</taxon>
        <taxon>Entelegynae</taxon>
        <taxon>Araneoidea</taxon>
        <taxon>Araneidae</taxon>
        <taxon>Caerostris</taxon>
    </lineage>
</organism>